<name>A0AAW2XPV9_9LAMI</name>
<reference evidence="1" key="2">
    <citation type="journal article" date="2024" name="Plant">
        <title>Genomic evolution and insights into agronomic trait innovations of Sesamum species.</title>
        <authorList>
            <person name="Miao H."/>
            <person name="Wang L."/>
            <person name="Qu L."/>
            <person name="Liu H."/>
            <person name="Sun Y."/>
            <person name="Le M."/>
            <person name="Wang Q."/>
            <person name="Wei S."/>
            <person name="Zheng Y."/>
            <person name="Lin W."/>
            <person name="Duan Y."/>
            <person name="Cao H."/>
            <person name="Xiong S."/>
            <person name="Wang X."/>
            <person name="Wei L."/>
            <person name="Li C."/>
            <person name="Ma Q."/>
            <person name="Ju M."/>
            <person name="Zhao R."/>
            <person name="Li G."/>
            <person name="Mu C."/>
            <person name="Tian Q."/>
            <person name="Mei H."/>
            <person name="Zhang T."/>
            <person name="Gao T."/>
            <person name="Zhang H."/>
        </authorList>
    </citation>
    <scope>NUCLEOTIDE SEQUENCE</scope>
    <source>
        <strain evidence="1">KEN1</strain>
    </source>
</reference>
<accession>A0AAW2XPV9</accession>
<organism evidence="1">
    <name type="scientific">Sesamum latifolium</name>
    <dbReference type="NCBI Taxonomy" id="2727402"/>
    <lineage>
        <taxon>Eukaryota</taxon>
        <taxon>Viridiplantae</taxon>
        <taxon>Streptophyta</taxon>
        <taxon>Embryophyta</taxon>
        <taxon>Tracheophyta</taxon>
        <taxon>Spermatophyta</taxon>
        <taxon>Magnoliopsida</taxon>
        <taxon>eudicotyledons</taxon>
        <taxon>Gunneridae</taxon>
        <taxon>Pentapetalae</taxon>
        <taxon>asterids</taxon>
        <taxon>lamiids</taxon>
        <taxon>Lamiales</taxon>
        <taxon>Pedaliaceae</taxon>
        <taxon>Sesamum</taxon>
    </lineage>
</organism>
<dbReference type="AlphaFoldDB" id="A0AAW2XPV9"/>
<protein>
    <recommendedName>
        <fullName evidence="2">Reverse transcriptase</fullName>
    </recommendedName>
</protein>
<evidence type="ECO:0008006" key="2">
    <source>
        <dbReference type="Google" id="ProtNLM"/>
    </source>
</evidence>
<dbReference type="EMBL" id="JACGWN010000003">
    <property type="protein sequence ID" value="KAL0456055.1"/>
    <property type="molecule type" value="Genomic_DNA"/>
</dbReference>
<comment type="caution">
    <text evidence="1">The sequence shown here is derived from an EMBL/GenBank/DDBJ whole genome shotgun (WGS) entry which is preliminary data.</text>
</comment>
<sequence length="412" mass="46830">MCLITTEQHCRNEGGYRGVERCCGGYVSKEQILWKQRAKALWLAAGDHNTGFFHAKANTRQVRKEIKNIRDENGETVNDKEGIQGVVLRYFRSIFTSTTPPTDIMEEVLTSLECCVTPAMNEALLQPFTSEEITHPLHQMHPIKSLARTESSRYLGTRSILVSLPSLVRSKRELFNSIKDRMWSKLHNWVAKKLSQEGRAVLLTIVLQTIPTYAMSCFRLPDSFLSDLESIMADFLWHDDEESRIHWMAWAKLCKPKSEGGLGFRRLKEFNLALLAKQVRRITLCPRNMLHTVIRIKYFPGSTIFEARLGACPSYTWRSIWASRNILAAGLRWRVGDGHSISITGHPWLPRPSTFQLIECPISLPVASTVASLITSTKEWNEPLIRAEFCPLDVDCILGISLSVGDSRDDLI</sequence>
<dbReference type="PANTHER" id="PTHR33116:SF86">
    <property type="entry name" value="REVERSE TRANSCRIPTASE DOMAIN-CONTAINING PROTEIN"/>
    <property type="match status" value="1"/>
</dbReference>
<evidence type="ECO:0000313" key="1">
    <source>
        <dbReference type="EMBL" id="KAL0456055.1"/>
    </source>
</evidence>
<proteinExistence type="predicted"/>
<gene>
    <name evidence="1" type="ORF">Slati_0944700</name>
</gene>
<dbReference type="PANTHER" id="PTHR33116">
    <property type="entry name" value="REVERSE TRANSCRIPTASE ZINC-BINDING DOMAIN-CONTAINING PROTEIN-RELATED-RELATED"/>
    <property type="match status" value="1"/>
</dbReference>
<reference evidence="1" key="1">
    <citation type="submission" date="2020-06" db="EMBL/GenBank/DDBJ databases">
        <authorList>
            <person name="Li T."/>
            <person name="Hu X."/>
            <person name="Zhang T."/>
            <person name="Song X."/>
            <person name="Zhang H."/>
            <person name="Dai N."/>
            <person name="Sheng W."/>
            <person name="Hou X."/>
            <person name="Wei L."/>
        </authorList>
    </citation>
    <scope>NUCLEOTIDE SEQUENCE</scope>
    <source>
        <strain evidence="1">KEN1</strain>
        <tissue evidence="1">Leaf</tissue>
    </source>
</reference>